<dbReference type="AlphaFoldDB" id="A0A6M0QSN2"/>
<evidence type="ECO:0000313" key="3">
    <source>
        <dbReference type="EMBL" id="NEY90436.1"/>
    </source>
</evidence>
<evidence type="ECO:0000259" key="2">
    <source>
        <dbReference type="Pfam" id="PF00892"/>
    </source>
</evidence>
<keyword evidence="1" id="KW-1133">Transmembrane helix</keyword>
<dbReference type="GO" id="GO:0016020">
    <property type="term" value="C:membrane"/>
    <property type="evidence" value="ECO:0007669"/>
    <property type="project" value="InterPro"/>
</dbReference>
<feature type="transmembrane region" description="Helical" evidence="1">
    <location>
        <begin position="208"/>
        <end position="228"/>
    </location>
</feature>
<name>A0A6M0QSN2_9RHOB</name>
<dbReference type="EMBL" id="JAAIVJ010000004">
    <property type="protein sequence ID" value="NEY90436.1"/>
    <property type="molecule type" value="Genomic_DNA"/>
</dbReference>
<dbReference type="PANTHER" id="PTHR22911">
    <property type="entry name" value="ACYL-MALONYL CONDENSING ENZYME-RELATED"/>
    <property type="match status" value="1"/>
</dbReference>
<dbReference type="Pfam" id="PF00892">
    <property type="entry name" value="EamA"/>
    <property type="match status" value="2"/>
</dbReference>
<keyword evidence="4" id="KW-1185">Reference proteome</keyword>
<evidence type="ECO:0000313" key="4">
    <source>
        <dbReference type="Proteomes" id="UP000477782"/>
    </source>
</evidence>
<keyword evidence="1" id="KW-0812">Transmembrane</keyword>
<feature type="transmembrane region" description="Helical" evidence="1">
    <location>
        <begin position="121"/>
        <end position="139"/>
    </location>
</feature>
<feature type="transmembrane region" description="Helical" evidence="1">
    <location>
        <begin position="66"/>
        <end position="86"/>
    </location>
</feature>
<dbReference type="SUPFAM" id="SSF103481">
    <property type="entry name" value="Multidrug resistance efflux transporter EmrE"/>
    <property type="match status" value="2"/>
</dbReference>
<gene>
    <name evidence="3" type="ORF">G4Z14_09015</name>
</gene>
<reference evidence="3 4" key="1">
    <citation type="submission" date="2020-02" db="EMBL/GenBank/DDBJ databases">
        <authorList>
            <person name="Chen W.-M."/>
        </authorList>
    </citation>
    <scope>NUCLEOTIDE SEQUENCE [LARGE SCALE GENOMIC DNA]</scope>
    <source>
        <strain evidence="3 4">KMS-5</strain>
    </source>
</reference>
<keyword evidence="1" id="KW-0472">Membrane</keyword>
<dbReference type="InterPro" id="IPR000620">
    <property type="entry name" value="EamA_dom"/>
</dbReference>
<accession>A0A6M0QSN2</accession>
<feature type="transmembrane region" description="Helical" evidence="1">
    <location>
        <begin position="93"/>
        <end position="115"/>
    </location>
</feature>
<feature type="transmembrane region" description="Helical" evidence="1">
    <location>
        <begin position="264"/>
        <end position="284"/>
    </location>
</feature>
<comment type="caution">
    <text evidence="3">The sequence shown here is derived from an EMBL/GenBank/DDBJ whole genome shotgun (WGS) entry which is preliminary data.</text>
</comment>
<feature type="transmembrane region" description="Helical" evidence="1">
    <location>
        <begin position="151"/>
        <end position="170"/>
    </location>
</feature>
<dbReference type="InterPro" id="IPR037185">
    <property type="entry name" value="EmrE-like"/>
</dbReference>
<proteinExistence type="predicted"/>
<feature type="transmembrane region" description="Helical" evidence="1">
    <location>
        <begin position="176"/>
        <end position="196"/>
    </location>
</feature>
<evidence type="ECO:0000256" key="1">
    <source>
        <dbReference type="SAM" id="Phobius"/>
    </source>
</evidence>
<feature type="transmembrane region" description="Helical" evidence="1">
    <location>
        <begin position="6"/>
        <end position="24"/>
    </location>
</feature>
<protein>
    <submittedName>
        <fullName evidence="3">DMT family transporter</fullName>
    </submittedName>
</protein>
<dbReference type="Proteomes" id="UP000477782">
    <property type="component" value="Unassembled WGS sequence"/>
</dbReference>
<feature type="domain" description="EamA" evidence="2">
    <location>
        <begin position="149"/>
        <end position="278"/>
    </location>
</feature>
<sequence>MTYGKGVALVLGAGVLWSSIGLVVRQIDEAGAASVMFWRSAGLLPVLWAFLHWRSGGRVLAGLRSVGVPGLVGALGLVAAYSGAIYSLQATTVANAVFLYSAAPFFAALLGWAALGEKVPATTWAAMGLAGLGIFVMIGGGIEGGRMDGNIAALVSAFGFAVFSVSLRWGHVEDSLPTVLLGGILSMVAAFGLAPMLGQTVAANGHDIAVSMALGAVVLTGGMALYTFGSKALPTAELTLISSIENILAPIWVWLLLGETATPATLMGGAMVLIAVMGNAVAGARRQALA</sequence>
<organism evidence="3 4">
    <name type="scientific">Tabrizicola oligotrophica</name>
    <dbReference type="NCBI Taxonomy" id="2710650"/>
    <lineage>
        <taxon>Bacteria</taxon>
        <taxon>Pseudomonadati</taxon>
        <taxon>Pseudomonadota</taxon>
        <taxon>Alphaproteobacteria</taxon>
        <taxon>Rhodobacterales</taxon>
        <taxon>Paracoccaceae</taxon>
        <taxon>Tabrizicola</taxon>
    </lineage>
</organism>
<dbReference type="RefSeq" id="WP_164624899.1">
    <property type="nucleotide sequence ID" value="NZ_JAAIVJ010000004.1"/>
</dbReference>
<feature type="domain" description="EamA" evidence="2">
    <location>
        <begin position="5"/>
        <end position="138"/>
    </location>
</feature>